<dbReference type="Pfam" id="PF08239">
    <property type="entry name" value="SH3_3"/>
    <property type="match status" value="1"/>
</dbReference>
<evidence type="ECO:0000259" key="2">
    <source>
        <dbReference type="Pfam" id="PF08239"/>
    </source>
</evidence>
<organism evidence="3 4">
    <name type="scientific">Eggerthella lenta</name>
    <name type="common">Eubacterium lentum</name>
    <dbReference type="NCBI Taxonomy" id="84112"/>
    <lineage>
        <taxon>Bacteria</taxon>
        <taxon>Bacillati</taxon>
        <taxon>Actinomycetota</taxon>
        <taxon>Coriobacteriia</taxon>
        <taxon>Eggerthellales</taxon>
        <taxon>Eggerthellaceae</taxon>
        <taxon>Eggerthella</taxon>
    </lineage>
</organism>
<protein>
    <recommendedName>
        <fullName evidence="2">SH3b domain-containing protein</fullName>
    </recommendedName>
</protein>
<feature type="compositionally biased region" description="Basic and acidic residues" evidence="1">
    <location>
        <begin position="13"/>
        <end position="22"/>
    </location>
</feature>
<accession>A0A369NC77</accession>
<proteinExistence type="predicted"/>
<feature type="domain" description="SH3b" evidence="2">
    <location>
        <begin position="32"/>
        <end position="64"/>
    </location>
</feature>
<gene>
    <name evidence="3" type="ORF">C1871_00835</name>
</gene>
<feature type="region of interest" description="Disordered" evidence="1">
    <location>
        <begin position="1"/>
        <end position="22"/>
    </location>
</feature>
<evidence type="ECO:0000313" key="4">
    <source>
        <dbReference type="Proteomes" id="UP000253857"/>
    </source>
</evidence>
<comment type="caution">
    <text evidence="3">The sequence shown here is derived from an EMBL/GenBank/DDBJ whole genome shotgun (WGS) entry which is preliminary data.</text>
</comment>
<dbReference type="InterPro" id="IPR003646">
    <property type="entry name" value="SH3-like_bac-type"/>
</dbReference>
<name>A0A369NC77_EGGLN</name>
<dbReference type="EMBL" id="PPTY01000001">
    <property type="protein sequence ID" value="RDB89046.1"/>
    <property type="molecule type" value="Genomic_DNA"/>
</dbReference>
<evidence type="ECO:0000256" key="1">
    <source>
        <dbReference type="SAM" id="MobiDB-lite"/>
    </source>
</evidence>
<sequence>MATKGAAAKKDRRGSAAEERRPYKARVTAHLVNLREGPSLSSEVLAVAKCGDELDAVSDDGEWTELACGMHAMSRHLKRVDP</sequence>
<evidence type="ECO:0000313" key="3">
    <source>
        <dbReference type="EMBL" id="RDB89046.1"/>
    </source>
</evidence>
<dbReference type="Gene3D" id="2.30.30.40">
    <property type="entry name" value="SH3 Domains"/>
    <property type="match status" value="1"/>
</dbReference>
<dbReference type="AlphaFoldDB" id="A0A369NC77"/>
<dbReference type="RefSeq" id="WP_035585331.1">
    <property type="nucleotide sequence ID" value="NZ_PPTY01000001.1"/>
</dbReference>
<dbReference type="Proteomes" id="UP000253857">
    <property type="component" value="Unassembled WGS sequence"/>
</dbReference>
<reference evidence="3 4" key="1">
    <citation type="journal article" date="2018" name="Elife">
        <title>Discovery and characterization of a prevalent human gut bacterial enzyme sufficient for the inactivation of a family of plant toxins.</title>
        <authorList>
            <person name="Koppel N."/>
            <person name="Bisanz J.E."/>
            <person name="Pandelia M.E."/>
            <person name="Turnbaugh P.J."/>
            <person name="Balskus E.P."/>
        </authorList>
    </citation>
    <scope>NUCLEOTIDE SEQUENCE [LARGE SCALE GENOMIC DNA]</scope>
    <source>
        <strain evidence="3 4">FAA1-1-60AUCSF</strain>
    </source>
</reference>